<proteinExistence type="predicted"/>
<sequence>MAWGKTYKVGCGVATHCDDGYTLFVVCHYSPRGNMIGELIYERGNPCKANKDCRTKKCSTKSGLCRK</sequence>
<dbReference type="WBParaSite" id="OFLC_0001208201-mRNA-1">
    <property type="protein sequence ID" value="OFLC_0001208201-mRNA-1"/>
    <property type="gene ID" value="OFLC_0001208201"/>
</dbReference>
<evidence type="ECO:0000313" key="1">
    <source>
        <dbReference type="EMBL" id="VDO81745.1"/>
    </source>
</evidence>
<dbReference type="PROSITE" id="PS01010">
    <property type="entry name" value="CRISP_2"/>
    <property type="match status" value="1"/>
</dbReference>
<protein>
    <submittedName>
        <fullName evidence="3">SCP domain-containing protein</fullName>
    </submittedName>
</protein>
<dbReference type="SUPFAM" id="SSF55797">
    <property type="entry name" value="PR-1-like"/>
    <property type="match status" value="1"/>
</dbReference>
<dbReference type="Proteomes" id="UP000267606">
    <property type="component" value="Unassembled WGS sequence"/>
</dbReference>
<evidence type="ECO:0000313" key="2">
    <source>
        <dbReference type="Proteomes" id="UP000267606"/>
    </source>
</evidence>
<organism evidence="3">
    <name type="scientific">Onchocerca flexuosa</name>
    <dbReference type="NCBI Taxonomy" id="387005"/>
    <lineage>
        <taxon>Eukaryota</taxon>
        <taxon>Metazoa</taxon>
        <taxon>Ecdysozoa</taxon>
        <taxon>Nematoda</taxon>
        <taxon>Chromadorea</taxon>
        <taxon>Rhabditida</taxon>
        <taxon>Spirurina</taxon>
        <taxon>Spiruromorpha</taxon>
        <taxon>Filarioidea</taxon>
        <taxon>Onchocercidae</taxon>
        <taxon>Onchocerca</taxon>
    </lineage>
</organism>
<name>A0A183HX70_9BILA</name>
<keyword evidence="2" id="KW-1185">Reference proteome</keyword>
<evidence type="ECO:0000313" key="3">
    <source>
        <dbReference type="WBParaSite" id="OFLC_0001208201-mRNA-1"/>
    </source>
</evidence>
<reference evidence="1 2" key="2">
    <citation type="submission" date="2018-11" db="EMBL/GenBank/DDBJ databases">
        <authorList>
            <consortium name="Pathogen Informatics"/>
        </authorList>
    </citation>
    <scope>NUCLEOTIDE SEQUENCE [LARGE SCALE GENOMIC DNA]</scope>
</reference>
<dbReference type="Gene3D" id="3.40.33.10">
    <property type="entry name" value="CAP"/>
    <property type="match status" value="1"/>
</dbReference>
<reference evidence="3" key="1">
    <citation type="submission" date="2016-06" db="UniProtKB">
        <authorList>
            <consortium name="WormBaseParasite"/>
        </authorList>
    </citation>
    <scope>IDENTIFICATION</scope>
</reference>
<dbReference type="InterPro" id="IPR035940">
    <property type="entry name" value="CAP_sf"/>
</dbReference>
<dbReference type="GO" id="GO:0005576">
    <property type="term" value="C:extracellular region"/>
    <property type="evidence" value="ECO:0007669"/>
    <property type="project" value="InterPro"/>
</dbReference>
<dbReference type="EMBL" id="UZAJ01018284">
    <property type="protein sequence ID" value="VDO81745.1"/>
    <property type="molecule type" value="Genomic_DNA"/>
</dbReference>
<dbReference type="InterPro" id="IPR018244">
    <property type="entry name" value="Allrgn_V5/Tpx1_CS"/>
</dbReference>
<dbReference type="STRING" id="387005.A0A183HX70"/>
<accession>A0A183HX70</accession>
<dbReference type="AlphaFoldDB" id="A0A183HX70"/>
<gene>
    <name evidence="1" type="ORF">OFLC_LOCUS12082</name>
</gene>